<dbReference type="InterPro" id="IPR002347">
    <property type="entry name" value="SDR_fam"/>
</dbReference>
<dbReference type="Pfam" id="PF00106">
    <property type="entry name" value="adh_short"/>
    <property type="match status" value="1"/>
</dbReference>
<reference evidence="3" key="1">
    <citation type="submission" date="2022-04" db="EMBL/GenBank/DDBJ databases">
        <title>Complete genome sequence of a cyanobacterium, Nostoc sp. SO-36, isolated in Antarctica.</title>
        <authorList>
            <person name="Kanesaki Y."/>
            <person name="Effendi D."/>
            <person name="Sakamoto T."/>
            <person name="Ohtani S."/>
            <person name="Awai K."/>
        </authorList>
    </citation>
    <scope>NUCLEOTIDE SEQUENCE</scope>
    <source>
        <strain evidence="3">SO-36</strain>
    </source>
</reference>
<dbReference type="InterPro" id="IPR036291">
    <property type="entry name" value="NAD(P)-bd_dom_sf"/>
</dbReference>
<evidence type="ECO:0008006" key="5">
    <source>
        <dbReference type="Google" id="ProtNLM"/>
    </source>
</evidence>
<comment type="similarity">
    <text evidence="1">Belongs to the short-chain dehydrogenases/reductases (SDR) family.</text>
</comment>
<evidence type="ECO:0000313" key="3">
    <source>
        <dbReference type="EMBL" id="BDI17880.1"/>
    </source>
</evidence>
<proteinExistence type="inferred from homology"/>
<dbReference type="PANTHER" id="PTHR42901:SF1">
    <property type="entry name" value="ALCOHOL DEHYDROGENASE"/>
    <property type="match status" value="1"/>
</dbReference>
<evidence type="ECO:0000313" key="4">
    <source>
        <dbReference type="Proteomes" id="UP001055453"/>
    </source>
</evidence>
<dbReference type="EMBL" id="AP025732">
    <property type="protein sequence ID" value="BDI17880.1"/>
    <property type="molecule type" value="Genomic_DNA"/>
</dbReference>
<dbReference type="PANTHER" id="PTHR42901">
    <property type="entry name" value="ALCOHOL DEHYDROGENASE"/>
    <property type="match status" value="1"/>
</dbReference>
<evidence type="ECO:0000256" key="2">
    <source>
        <dbReference type="ARBA" id="ARBA00023002"/>
    </source>
</evidence>
<keyword evidence="4" id="KW-1185">Reference proteome</keyword>
<keyword evidence="2" id="KW-0560">Oxidoreductase</keyword>
<dbReference type="Proteomes" id="UP001055453">
    <property type="component" value="Chromosome"/>
</dbReference>
<name>A0ABN6Q4W1_NOSCO</name>
<organism evidence="3 4">
    <name type="scientific">Nostoc cf. commune SO-36</name>
    <dbReference type="NCBI Taxonomy" id="449208"/>
    <lineage>
        <taxon>Bacteria</taxon>
        <taxon>Bacillati</taxon>
        <taxon>Cyanobacteriota</taxon>
        <taxon>Cyanophyceae</taxon>
        <taxon>Nostocales</taxon>
        <taxon>Nostocaceae</taxon>
        <taxon>Nostoc</taxon>
    </lineage>
</organism>
<gene>
    <name evidence="3" type="ORF">ANSO36C_36820</name>
</gene>
<sequence>MEIQGKVALITGASRGIGRAIAIELAQQGIKRMILVARDRQKLVEVAEGN</sequence>
<protein>
    <recommendedName>
        <fullName evidence="5">SDR family NAD(P)-dependent oxidoreductase</fullName>
    </recommendedName>
</protein>
<evidence type="ECO:0000256" key="1">
    <source>
        <dbReference type="ARBA" id="ARBA00006484"/>
    </source>
</evidence>
<dbReference type="Gene3D" id="3.40.50.720">
    <property type="entry name" value="NAD(P)-binding Rossmann-like Domain"/>
    <property type="match status" value="1"/>
</dbReference>
<dbReference type="SUPFAM" id="SSF51735">
    <property type="entry name" value="NAD(P)-binding Rossmann-fold domains"/>
    <property type="match status" value="1"/>
</dbReference>
<accession>A0ABN6Q4W1</accession>